<sequence>MTVLPPDLAERLAAARSAVAAADSRFGTSTPRRPLETLPGLGGLLPAGALHTGAVYSVLGSVTLATALLAGPSAAGEWCGVVGVPGFGAEAAAGMGVDLSRTVLVPDPGPDPVGVVDALVGALTVVLVGLPGRVAPGEANRLTARLRQRGAALVVHAPHSASAAWPQTEAQLTVTGGEWRGLGEGHGHLAGRIAEVAVQGRRSGRAQRTRLWLPDAEGRVRPVLETAQAAQGPRATQAPQAAPQAGSLAAPLVRAAG</sequence>
<accession>A0ABU8DUD4</accession>
<feature type="region of interest" description="Disordered" evidence="1">
    <location>
        <begin position="228"/>
        <end position="257"/>
    </location>
</feature>
<keyword evidence="3" id="KW-1185">Reference proteome</keyword>
<gene>
    <name evidence="2" type="ORF">TEK04_12115</name>
</gene>
<evidence type="ECO:0000313" key="3">
    <source>
        <dbReference type="Proteomes" id="UP001361570"/>
    </source>
</evidence>
<organism evidence="2 3">
    <name type="scientific">Klenkia sesuvii</name>
    <dbReference type="NCBI Taxonomy" id="3103137"/>
    <lineage>
        <taxon>Bacteria</taxon>
        <taxon>Bacillati</taxon>
        <taxon>Actinomycetota</taxon>
        <taxon>Actinomycetes</taxon>
        <taxon>Geodermatophilales</taxon>
        <taxon>Geodermatophilaceae</taxon>
        <taxon>Klenkia</taxon>
    </lineage>
</organism>
<name>A0ABU8DUD4_9ACTN</name>
<proteinExistence type="predicted"/>
<protein>
    <recommendedName>
        <fullName evidence="4">Protein RecA</fullName>
    </recommendedName>
</protein>
<comment type="caution">
    <text evidence="2">The sequence shown here is derived from an EMBL/GenBank/DDBJ whole genome shotgun (WGS) entry which is preliminary data.</text>
</comment>
<dbReference type="Proteomes" id="UP001361570">
    <property type="component" value="Unassembled WGS sequence"/>
</dbReference>
<dbReference type="RefSeq" id="WP_336404595.1">
    <property type="nucleotide sequence ID" value="NZ_JBAPLU010000011.1"/>
</dbReference>
<dbReference type="EMBL" id="JBAPLU010000011">
    <property type="protein sequence ID" value="MEI4272467.1"/>
    <property type="molecule type" value="Genomic_DNA"/>
</dbReference>
<evidence type="ECO:0008006" key="4">
    <source>
        <dbReference type="Google" id="ProtNLM"/>
    </source>
</evidence>
<evidence type="ECO:0000256" key="1">
    <source>
        <dbReference type="SAM" id="MobiDB-lite"/>
    </source>
</evidence>
<reference evidence="2 3" key="1">
    <citation type="submission" date="2024-03" db="EMBL/GenBank/DDBJ databases">
        <title>Draft genome sequence of Klenkia sp. LSe6-5.</title>
        <authorList>
            <person name="Duangmal K."/>
            <person name="Chantavorakit T."/>
        </authorList>
    </citation>
    <scope>NUCLEOTIDE SEQUENCE [LARGE SCALE GENOMIC DNA]</scope>
    <source>
        <strain evidence="2 3">LSe6-5</strain>
    </source>
</reference>
<evidence type="ECO:0000313" key="2">
    <source>
        <dbReference type="EMBL" id="MEI4272467.1"/>
    </source>
</evidence>